<dbReference type="Pfam" id="PF11136">
    <property type="entry name" value="DUF2889"/>
    <property type="match status" value="1"/>
</dbReference>
<dbReference type="EMBL" id="AP018817">
    <property type="protein sequence ID" value="BBF69745.1"/>
    <property type="molecule type" value="Genomic_DNA"/>
</dbReference>
<dbReference type="RefSeq" id="WP_261934273.1">
    <property type="nucleotide sequence ID" value="NZ_AP018817.1"/>
</dbReference>
<proteinExistence type="predicted"/>
<organism evidence="1 2">
    <name type="scientific">Sphingomonas bisphenolicum</name>
    <dbReference type="NCBI Taxonomy" id="296544"/>
    <lineage>
        <taxon>Bacteria</taxon>
        <taxon>Pseudomonadati</taxon>
        <taxon>Pseudomonadota</taxon>
        <taxon>Alphaproteobacteria</taxon>
        <taxon>Sphingomonadales</taxon>
        <taxon>Sphingomonadaceae</taxon>
        <taxon>Sphingomonas</taxon>
    </lineage>
</organism>
<dbReference type="InterPro" id="IPR021312">
    <property type="entry name" value="DUF2889"/>
</dbReference>
<evidence type="ECO:0008006" key="3">
    <source>
        <dbReference type="Google" id="ProtNLM"/>
    </source>
</evidence>
<accession>A0ABM7G3B9</accession>
<reference evidence="1" key="1">
    <citation type="submission" date="2018-07" db="EMBL/GenBank/DDBJ databases">
        <title>Complete genome sequence of Sphingomonas bisphenolicum strain AO1, a bisphenol A degradative bacterium isolated from Japanese farm field.</title>
        <authorList>
            <person name="Murakami M."/>
            <person name="Koh M."/>
            <person name="Koba S."/>
            <person name="Matsumura Y."/>
        </authorList>
    </citation>
    <scope>NUCLEOTIDE SEQUENCE</scope>
    <source>
        <strain evidence="1">AO1</strain>
    </source>
</reference>
<sequence length="265" mass="29492">MSLSHFPVNPEYGTGCFRRLVRTFRVSGKILVTLDDTHHSMWLVMHHANGHVTDIEARVARGPATSCGSADRPLGKLKGLPVDGDMLAFRERLPPVLNCTHLMDLAYWAFRNATSQTPLKREVLIEIPDEAGAPVWIKVERDGAIVHNWYVQDHHIVEPPKLAGKPMMKGFASWAREQFSGDDLDLAIMLQRGVFVARGRRHLVDLSPAVPLNAAPAMRDACHSYSQDHFDTATSIVGYVRDFTDGVAVASLPPHVTAYFKGFFQ</sequence>
<name>A0ABM7G3B9_9SPHN</name>
<dbReference type="Proteomes" id="UP001059971">
    <property type="component" value="Chromosome 1"/>
</dbReference>
<protein>
    <recommendedName>
        <fullName evidence="3">DUF2889 domain-containing protein</fullName>
    </recommendedName>
</protein>
<keyword evidence="2" id="KW-1185">Reference proteome</keyword>
<gene>
    <name evidence="1" type="ORF">SBA_ch1_19450</name>
</gene>
<evidence type="ECO:0000313" key="2">
    <source>
        <dbReference type="Proteomes" id="UP001059971"/>
    </source>
</evidence>
<evidence type="ECO:0000313" key="1">
    <source>
        <dbReference type="EMBL" id="BBF69745.1"/>
    </source>
</evidence>